<dbReference type="OrthoDB" id="3021205at2759"/>
<evidence type="ECO:0000313" key="2">
    <source>
        <dbReference type="Proteomes" id="UP000217790"/>
    </source>
</evidence>
<accession>A0A2H3DAM3</accession>
<proteinExistence type="predicted"/>
<gene>
    <name evidence="1" type="ORF">ARMGADRAFT_1037031</name>
</gene>
<protein>
    <submittedName>
        <fullName evidence="1">Uncharacterized protein</fullName>
    </submittedName>
</protein>
<evidence type="ECO:0000313" key="1">
    <source>
        <dbReference type="EMBL" id="PBK84536.1"/>
    </source>
</evidence>
<sequence length="219" mass="25223">MGIHHASGSSSKIWLPISVKGNQVKTRVAEREHLKDLTPEQLAEIQSQKVQLVAASDLPEDDNDDDSCSWQDVADVARIDRILHGEETMEISYEGREFELVRDFQEKLTKKWRKLQQQDVWTHRNHMQQCVDVFKTLLELMTDAYMEWVLVRNAEKSPSAEEGGQPSDGIWVIDIFSTFVKIPPFNDVFHVMRELGCSDPDWRLKNCCAACTFELEGEE</sequence>
<keyword evidence="2" id="KW-1185">Reference proteome</keyword>
<dbReference type="InParanoid" id="A0A2H3DAM3"/>
<dbReference type="AlphaFoldDB" id="A0A2H3DAM3"/>
<dbReference type="Proteomes" id="UP000217790">
    <property type="component" value="Unassembled WGS sequence"/>
</dbReference>
<reference evidence="2" key="1">
    <citation type="journal article" date="2017" name="Nat. Ecol. Evol.">
        <title>Genome expansion and lineage-specific genetic innovations in the forest pathogenic fungi Armillaria.</title>
        <authorList>
            <person name="Sipos G."/>
            <person name="Prasanna A.N."/>
            <person name="Walter M.C."/>
            <person name="O'Connor E."/>
            <person name="Balint B."/>
            <person name="Krizsan K."/>
            <person name="Kiss B."/>
            <person name="Hess J."/>
            <person name="Varga T."/>
            <person name="Slot J."/>
            <person name="Riley R."/>
            <person name="Boka B."/>
            <person name="Rigling D."/>
            <person name="Barry K."/>
            <person name="Lee J."/>
            <person name="Mihaltcheva S."/>
            <person name="LaButti K."/>
            <person name="Lipzen A."/>
            <person name="Waldron R."/>
            <person name="Moloney N.M."/>
            <person name="Sperisen C."/>
            <person name="Kredics L."/>
            <person name="Vagvoelgyi C."/>
            <person name="Patrignani A."/>
            <person name="Fitzpatrick D."/>
            <person name="Nagy I."/>
            <person name="Doyle S."/>
            <person name="Anderson J.B."/>
            <person name="Grigoriev I.V."/>
            <person name="Gueldener U."/>
            <person name="Muensterkoetter M."/>
            <person name="Nagy L.G."/>
        </authorList>
    </citation>
    <scope>NUCLEOTIDE SEQUENCE [LARGE SCALE GENOMIC DNA]</scope>
    <source>
        <strain evidence="2">Ar21-2</strain>
    </source>
</reference>
<name>A0A2H3DAM3_ARMGA</name>
<organism evidence="1 2">
    <name type="scientific">Armillaria gallica</name>
    <name type="common">Bulbous honey fungus</name>
    <name type="synonym">Armillaria bulbosa</name>
    <dbReference type="NCBI Taxonomy" id="47427"/>
    <lineage>
        <taxon>Eukaryota</taxon>
        <taxon>Fungi</taxon>
        <taxon>Dikarya</taxon>
        <taxon>Basidiomycota</taxon>
        <taxon>Agaricomycotina</taxon>
        <taxon>Agaricomycetes</taxon>
        <taxon>Agaricomycetidae</taxon>
        <taxon>Agaricales</taxon>
        <taxon>Marasmiineae</taxon>
        <taxon>Physalacriaceae</taxon>
        <taxon>Armillaria</taxon>
    </lineage>
</organism>
<dbReference type="EMBL" id="KZ293697">
    <property type="protein sequence ID" value="PBK84536.1"/>
    <property type="molecule type" value="Genomic_DNA"/>
</dbReference>